<organism evidence="2">
    <name type="scientific">Xenopus tropicalis</name>
    <name type="common">Western clawed frog</name>
    <name type="synonym">Silurana tropicalis</name>
    <dbReference type="NCBI Taxonomy" id="8364"/>
    <lineage>
        <taxon>Eukaryota</taxon>
        <taxon>Metazoa</taxon>
        <taxon>Chordata</taxon>
        <taxon>Craniata</taxon>
        <taxon>Vertebrata</taxon>
        <taxon>Euteleostomi</taxon>
        <taxon>Amphibia</taxon>
        <taxon>Batrachia</taxon>
        <taxon>Anura</taxon>
        <taxon>Pipoidea</taxon>
        <taxon>Pipidae</taxon>
        <taxon>Xenopodinae</taxon>
        <taxon>Xenopus</taxon>
        <taxon>Silurana</taxon>
    </lineage>
</organism>
<dbReference type="EMBL" id="KV461097">
    <property type="protein sequence ID" value="OCA14894.1"/>
    <property type="molecule type" value="Genomic_DNA"/>
</dbReference>
<reference evidence="2" key="2">
    <citation type="journal article" date="2010" name="Science">
        <title>The genome of the Western clawed frog Xenopus tropicalis.</title>
        <authorList>
            <person name="Hellsten U."/>
            <person name="Harland R.M."/>
            <person name="Gilchrist M.J."/>
            <person name="Hendrix D."/>
            <person name="Jurka J."/>
            <person name="Kapitonov V."/>
            <person name="Ovcharenko I."/>
            <person name="Putnam N.H."/>
            <person name="Shu S."/>
            <person name="Taher L."/>
            <person name="Blitz I.L."/>
            <person name="Blumberg B."/>
            <person name="Dichmann D.S."/>
            <person name="Dubchak I."/>
            <person name="Amaya E."/>
            <person name="Detter J.C."/>
            <person name="Fletcher R."/>
            <person name="Gerhard D.S."/>
            <person name="Goodstein D."/>
            <person name="Graves T."/>
            <person name="Grigoriev I.V."/>
            <person name="Grimwood J."/>
            <person name="Kawashima T."/>
            <person name="Lindquist E."/>
            <person name="Lucas S.M."/>
            <person name="Mead P.E."/>
            <person name="Mitros T."/>
            <person name="Ogino H."/>
            <person name="Ohta Y."/>
            <person name="Poliakov A.V."/>
            <person name="Pollet N."/>
            <person name="Robert J."/>
            <person name="Salamov A."/>
            <person name="Sater A.K."/>
            <person name="Schmutz J."/>
            <person name="Terry A."/>
            <person name="Vize P.D."/>
            <person name="Warren W.C."/>
            <person name="Wells D."/>
            <person name="Wills A."/>
            <person name="Wilson R.K."/>
            <person name="Zimmerman L.B."/>
            <person name="Zorn A.M."/>
            <person name="Grainger R."/>
            <person name="Grammer T."/>
            <person name="Khokha M.K."/>
            <person name="Richardson P.M."/>
            <person name="Rokhsar D.S."/>
        </authorList>
    </citation>
    <scope>NUCLEOTIDE SEQUENCE [LARGE SCALE GENOMIC DNA]</scope>
    <source>
        <strain evidence="2">Nigerian</strain>
    </source>
</reference>
<protein>
    <submittedName>
        <fullName evidence="2">Uncharacterized protein</fullName>
    </submittedName>
</protein>
<dbReference type="AlphaFoldDB" id="A0A1B8XW50"/>
<accession>A0A1B8XW50</accession>
<reference evidence="2" key="3">
    <citation type="submission" date="2016-05" db="EMBL/GenBank/DDBJ databases">
        <title>WGS assembly of Xenopus tropicalis.</title>
        <authorList>
            <person name="Sessions A."/>
            <person name="Jenkins J."/>
            <person name="Mitros T."/>
            <person name="Lyons J.T."/>
            <person name="Dichmann D.S."/>
            <person name="Robert J."/>
            <person name="Harland R.M."/>
            <person name="Rokhsar D.S."/>
        </authorList>
    </citation>
    <scope>NUCLEOTIDE SEQUENCE</scope>
    <source>
        <strain evidence="2">Nigerian</strain>
    </source>
</reference>
<gene>
    <name evidence="2" type="ORF">XENTR_v90030940mg</name>
</gene>
<feature type="region of interest" description="Disordered" evidence="1">
    <location>
        <begin position="42"/>
        <end position="74"/>
    </location>
</feature>
<evidence type="ECO:0000313" key="2">
    <source>
        <dbReference type="EMBL" id="OCA14894.1"/>
    </source>
</evidence>
<name>A0A1B8XW50_XENTR</name>
<proteinExistence type="predicted"/>
<feature type="compositionally biased region" description="Polar residues" evidence="1">
    <location>
        <begin position="42"/>
        <end position="59"/>
    </location>
</feature>
<evidence type="ECO:0000256" key="1">
    <source>
        <dbReference type="SAM" id="MobiDB-lite"/>
    </source>
</evidence>
<sequence>MVQKVQDLDQSESLVPSPVHFTVFSEKKPISPVGCAPLTHLSSSKRSDQGSFMASSPKKSASPDRSPAHSSTYSRPEVVAPMAKLNSLFMESCDWVIRTTLTYLLQFCNVTPPLSYLLQFCSVTPPLSYLLQFCNVTPPLSYLLQFCNITPPLRNLNPKDKS</sequence>
<reference evidence="2" key="1">
    <citation type="submission" date="2009-11" db="EMBL/GenBank/DDBJ databases">
        <authorList>
            <consortium name="US DOE Joint Genome Institute (JGI-PGF)"/>
            <person name="Ottilar R."/>
            <person name="Schmutz J."/>
            <person name="Salamov A."/>
            <person name="Cheng J.F."/>
            <person name="Lucas S."/>
            <person name="Pitluck S."/>
            <person name="Gundlach H."/>
            <person name="Guo Y."/>
            <person name="Haberer G."/>
            <person name="Nasrallah J."/>
            <person name="Mayer K.F.X."/>
            <person name="van de Peer Y."/>
            <person name="Weigel D."/>
            <person name="Grigoriev I.V."/>
        </authorList>
    </citation>
    <scope>NUCLEOTIDE SEQUENCE</scope>
    <source>
        <strain evidence="2">Nigerian</strain>
    </source>
</reference>